<reference evidence="2" key="1">
    <citation type="submission" date="2016-11" db="EMBL/GenBank/DDBJ databases">
        <authorList>
            <person name="Varghese N."/>
            <person name="Submissions S."/>
        </authorList>
    </citation>
    <scope>NUCLEOTIDE SEQUENCE [LARGE SCALE GENOMIC DNA]</scope>
    <source>
        <strain evidence="2">DSM 17957</strain>
    </source>
</reference>
<dbReference type="GO" id="GO:0043937">
    <property type="term" value="P:regulation of sporulation"/>
    <property type="evidence" value="ECO:0007669"/>
    <property type="project" value="InterPro"/>
</dbReference>
<dbReference type="InterPro" id="IPR018540">
    <property type="entry name" value="Spo0E-like"/>
</dbReference>
<dbReference type="InterPro" id="IPR037208">
    <property type="entry name" value="Spo0E-like_sf"/>
</dbReference>
<dbReference type="Pfam" id="PF09388">
    <property type="entry name" value="SpoOE-like"/>
    <property type="match status" value="1"/>
</dbReference>
<dbReference type="AlphaFoldDB" id="A0A1M6M988"/>
<proteinExistence type="predicted"/>
<dbReference type="EMBL" id="FQZV01000042">
    <property type="protein sequence ID" value="SHJ80018.1"/>
    <property type="molecule type" value="Genomic_DNA"/>
</dbReference>
<gene>
    <name evidence="1" type="ORF">SAMN02745975_02912</name>
</gene>
<dbReference type="RefSeq" id="WP_110941964.1">
    <property type="nucleotide sequence ID" value="NZ_FQZV01000042.1"/>
</dbReference>
<accession>A0A1M6M988</accession>
<dbReference type="Gene3D" id="4.10.280.10">
    <property type="entry name" value="Helix-loop-helix DNA-binding domain"/>
    <property type="match status" value="1"/>
</dbReference>
<dbReference type="OrthoDB" id="2886680at2"/>
<name>A0A1M6M988_9FIRM</name>
<dbReference type="Proteomes" id="UP000184536">
    <property type="component" value="Unassembled WGS sequence"/>
</dbReference>
<protein>
    <submittedName>
        <fullName evidence="1">Spo0E like sporulation regulatory protein</fullName>
    </submittedName>
</protein>
<evidence type="ECO:0000313" key="1">
    <source>
        <dbReference type="EMBL" id="SHJ80018.1"/>
    </source>
</evidence>
<keyword evidence="2" id="KW-1185">Reference proteome</keyword>
<sequence>MLENTLEKNHELVSLRETIEETRAQLNKMVAIEQNHFNEDILSLSRTLDHMIYRYMALEIRLKPKV</sequence>
<dbReference type="GO" id="GO:0046983">
    <property type="term" value="F:protein dimerization activity"/>
    <property type="evidence" value="ECO:0007669"/>
    <property type="project" value="InterPro"/>
</dbReference>
<dbReference type="InterPro" id="IPR036638">
    <property type="entry name" value="HLH_DNA-bd_sf"/>
</dbReference>
<evidence type="ECO:0000313" key="2">
    <source>
        <dbReference type="Proteomes" id="UP000184536"/>
    </source>
</evidence>
<organism evidence="1 2">
    <name type="scientific">Geosporobacter subterraneus DSM 17957</name>
    <dbReference type="NCBI Taxonomy" id="1121919"/>
    <lineage>
        <taxon>Bacteria</taxon>
        <taxon>Bacillati</taxon>
        <taxon>Bacillota</taxon>
        <taxon>Clostridia</taxon>
        <taxon>Peptostreptococcales</taxon>
        <taxon>Thermotaleaceae</taxon>
        <taxon>Geosporobacter</taxon>
    </lineage>
</organism>
<dbReference type="SUPFAM" id="SSF140500">
    <property type="entry name" value="BAS1536-like"/>
    <property type="match status" value="1"/>
</dbReference>
<dbReference type="STRING" id="1121919.SAMN02745975_02912"/>